<evidence type="ECO:0000313" key="15">
    <source>
        <dbReference type="Proteomes" id="UP000095285"/>
    </source>
</evidence>
<evidence type="ECO:0000256" key="13">
    <source>
        <dbReference type="SAM" id="Phobius"/>
    </source>
</evidence>
<dbReference type="Pfam" id="PF09531">
    <property type="entry name" value="Ndc1_Nup"/>
    <property type="match status" value="1"/>
</dbReference>
<evidence type="ECO:0000256" key="3">
    <source>
        <dbReference type="ARBA" id="ARBA00005760"/>
    </source>
</evidence>
<keyword evidence="6" id="KW-0509">mRNA transport</keyword>
<feature type="transmembrane region" description="Helical" evidence="13">
    <location>
        <begin position="149"/>
        <end position="172"/>
    </location>
</feature>
<dbReference type="OMA" id="ILKAIIC"/>
<dbReference type="WBParaSite" id="EN70_11664">
    <property type="protein sequence ID" value="EN70_11664"/>
    <property type="gene ID" value="EN70_11664"/>
</dbReference>
<dbReference type="OrthoDB" id="67850at2759"/>
<feature type="transmembrane region" description="Helical" evidence="13">
    <location>
        <begin position="68"/>
        <end position="91"/>
    </location>
</feature>
<feature type="transmembrane region" description="Helical" evidence="13">
    <location>
        <begin position="234"/>
        <end position="255"/>
    </location>
</feature>
<evidence type="ECO:0000256" key="12">
    <source>
        <dbReference type="ARBA" id="ARBA00023242"/>
    </source>
</evidence>
<accession>A0A1S0U103</accession>
<keyword evidence="15" id="KW-1185">Reference proteome</keyword>
<evidence type="ECO:0000313" key="16">
    <source>
        <dbReference type="WBParaSite" id="EN70_11664"/>
    </source>
</evidence>
<keyword evidence="10" id="KW-0906">Nuclear pore complex</keyword>
<dbReference type="Proteomes" id="UP000095285">
    <property type="component" value="Unassembled WGS sequence"/>
</dbReference>
<dbReference type="eggNOG" id="KOG4358">
    <property type="taxonomic scope" value="Eukaryota"/>
</dbReference>
<dbReference type="GO" id="GO:0015031">
    <property type="term" value="P:protein transport"/>
    <property type="evidence" value="ECO:0007669"/>
    <property type="project" value="UniProtKB-KW"/>
</dbReference>
<dbReference type="InterPro" id="IPR019049">
    <property type="entry name" value="Nucleoporin_prot_Ndc1/Nup"/>
</dbReference>
<dbReference type="PANTHER" id="PTHR13269">
    <property type="entry name" value="NUCLEOPORIN NDC1"/>
    <property type="match status" value="1"/>
</dbReference>
<comment type="subcellular location">
    <subcellularLocation>
        <location evidence="1">Nucleus membrane</location>
        <topology evidence="1">Multi-pass membrane protein</topology>
    </subcellularLocation>
    <subcellularLocation>
        <location evidence="2">Nucleus</location>
        <location evidence="2">Nuclear pore complex</location>
    </subcellularLocation>
</comment>
<evidence type="ECO:0000256" key="2">
    <source>
        <dbReference type="ARBA" id="ARBA00004567"/>
    </source>
</evidence>
<dbReference type="GO" id="GO:0006999">
    <property type="term" value="P:nuclear pore organization"/>
    <property type="evidence" value="ECO:0007669"/>
    <property type="project" value="TreeGrafter"/>
</dbReference>
<proteinExistence type="inferred from homology"/>
<dbReference type="GO" id="GO:0070762">
    <property type="term" value="C:nuclear pore transmembrane ring"/>
    <property type="evidence" value="ECO:0007669"/>
    <property type="project" value="TreeGrafter"/>
</dbReference>
<reference evidence="16" key="2">
    <citation type="submission" date="2016-11" db="UniProtKB">
        <authorList>
            <consortium name="WormBaseParasite"/>
        </authorList>
    </citation>
    <scope>IDENTIFICATION</scope>
</reference>
<dbReference type="GeneID" id="9942743"/>
<keyword evidence="4" id="KW-0813">Transport</keyword>
<evidence type="ECO:0000256" key="10">
    <source>
        <dbReference type="ARBA" id="ARBA00023132"/>
    </source>
</evidence>
<keyword evidence="5 13" id="KW-0812">Transmembrane</keyword>
<keyword evidence="12" id="KW-0539">Nucleus</keyword>
<accession>A0A1I7VAI3</accession>
<dbReference type="EMBL" id="JH712527">
    <property type="protein sequence ID" value="EFO23150.1"/>
    <property type="molecule type" value="Genomic_DNA"/>
</dbReference>
<evidence type="ECO:0000256" key="8">
    <source>
        <dbReference type="ARBA" id="ARBA00022989"/>
    </source>
</evidence>
<dbReference type="KEGG" id="loa:LOAG_05335"/>
<dbReference type="GO" id="GO:0051028">
    <property type="term" value="P:mRNA transport"/>
    <property type="evidence" value="ECO:0007669"/>
    <property type="project" value="UniProtKB-KW"/>
</dbReference>
<keyword evidence="7" id="KW-0653">Protein transport</keyword>
<evidence type="ECO:0000256" key="1">
    <source>
        <dbReference type="ARBA" id="ARBA00004232"/>
    </source>
</evidence>
<sequence length="570" mass="64925">MVSMAGRFDDFGPLSPSLLSSTTDNQKQQHLSSYHLEQSDQSHQKPQISSESISQWFQNIIFIRILKALICLGLYCIPVYFIAACILQISLLHPIQAALDCSSLLFSFRSVLYSLLFAIFGTVHSALFAFFVLRFDSDERLSCKSLRAWLIYFGSLNTALSQIVCLSLGSISPEITRFFIYLLVVAQAVVTFHEVFRRNHRLVFPVIEVRPYMQFNFVLVPATKSILDTKFSQILKWTALFVVACGLPLFGFSLFRNLFGISLYFSALVLLMAHFFLHHIAIGLIKVFVLQSYEFLMPPPHAVLNPTPEEQRTLMDALDSNGIIKAFAFWDLRSLSAACHRRRQIIFSLSQPGGHPRNWNAIKLSCLQHIQYLSVQFENENDRIRSETFASVTAPLLPSSDSNRPVILGQMAWQKDGLRQRSMPMNLRKDSKDSLHGSLANKLPSFLDKFKSLIHIDHHIVSFFDVYVGILAIESVSALICVSLNEDRFGVVQKDLHQIISTLLQFCSHLERYMRSVKKDKEWQNKTCVPLLTSSTMALSRMRFTFPEGSISKLLNAQEATYFEKLTSFD</sequence>
<dbReference type="AlphaFoldDB" id="A0A1I7VAI3"/>
<dbReference type="CTD" id="9942743"/>
<feature type="transmembrane region" description="Helical" evidence="13">
    <location>
        <begin position="261"/>
        <end position="289"/>
    </location>
</feature>
<dbReference type="PANTHER" id="PTHR13269:SF6">
    <property type="entry name" value="NUCLEOPORIN NDC1"/>
    <property type="match status" value="1"/>
</dbReference>
<dbReference type="FunCoup" id="A0A1I7VAI3">
    <property type="interactions" value="1671"/>
</dbReference>
<dbReference type="RefSeq" id="XP_003140923.1">
    <property type="nucleotide sequence ID" value="XM_003140875.2"/>
</dbReference>
<evidence type="ECO:0000256" key="5">
    <source>
        <dbReference type="ARBA" id="ARBA00022692"/>
    </source>
</evidence>
<organism evidence="15 16">
    <name type="scientific">Loa loa</name>
    <name type="common">Eye worm</name>
    <name type="synonym">Filaria loa</name>
    <dbReference type="NCBI Taxonomy" id="7209"/>
    <lineage>
        <taxon>Eukaryota</taxon>
        <taxon>Metazoa</taxon>
        <taxon>Ecdysozoa</taxon>
        <taxon>Nematoda</taxon>
        <taxon>Chromadorea</taxon>
        <taxon>Rhabditida</taxon>
        <taxon>Spirurina</taxon>
        <taxon>Spiruromorpha</taxon>
        <taxon>Filarioidea</taxon>
        <taxon>Onchocercidae</taxon>
        <taxon>Loa</taxon>
    </lineage>
</organism>
<keyword evidence="8 13" id="KW-1133">Transmembrane helix</keyword>
<protein>
    <submittedName>
        <fullName evidence="16">Nucleoporin NDC1</fullName>
    </submittedName>
</protein>
<evidence type="ECO:0000313" key="14">
    <source>
        <dbReference type="EMBL" id="EFO23150.1"/>
    </source>
</evidence>
<dbReference type="GO" id="GO:0031965">
    <property type="term" value="C:nuclear membrane"/>
    <property type="evidence" value="ECO:0007669"/>
    <property type="project" value="UniProtKB-SubCell"/>
</dbReference>
<keyword evidence="11 13" id="KW-0472">Membrane</keyword>
<gene>
    <name evidence="14 16" type="ORF">LOAG_05335</name>
</gene>
<comment type="similarity">
    <text evidence="3">Belongs to the NDC1 family.</text>
</comment>
<keyword evidence="9" id="KW-0811">Translocation</keyword>
<name>A0A1I7VAI3_LOALO</name>
<dbReference type="GO" id="GO:0030674">
    <property type="term" value="F:protein-macromolecule adaptor activity"/>
    <property type="evidence" value="ECO:0007669"/>
    <property type="project" value="TreeGrafter"/>
</dbReference>
<feature type="transmembrane region" description="Helical" evidence="13">
    <location>
        <begin position="111"/>
        <end position="133"/>
    </location>
</feature>
<evidence type="ECO:0000256" key="7">
    <source>
        <dbReference type="ARBA" id="ARBA00022927"/>
    </source>
</evidence>
<evidence type="ECO:0000256" key="9">
    <source>
        <dbReference type="ARBA" id="ARBA00023010"/>
    </source>
</evidence>
<evidence type="ECO:0000256" key="11">
    <source>
        <dbReference type="ARBA" id="ARBA00023136"/>
    </source>
</evidence>
<dbReference type="STRING" id="7209.A0A1I7VAI3"/>
<evidence type="ECO:0000256" key="6">
    <source>
        <dbReference type="ARBA" id="ARBA00022816"/>
    </source>
</evidence>
<evidence type="ECO:0000256" key="4">
    <source>
        <dbReference type="ARBA" id="ARBA00022448"/>
    </source>
</evidence>
<reference evidence="14 15" key="1">
    <citation type="submission" date="2012-04" db="EMBL/GenBank/DDBJ databases">
        <title>The Genome Sequence of Loa loa.</title>
        <authorList>
            <consortium name="The Broad Institute Genome Sequencing Platform"/>
            <consortium name="Broad Institute Genome Sequencing Center for Infectious Disease"/>
            <person name="Nutman T.B."/>
            <person name="Fink D.L."/>
            <person name="Russ C."/>
            <person name="Young S."/>
            <person name="Zeng Q."/>
            <person name="Gargeya S."/>
            <person name="Alvarado L."/>
            <person name="Berlin A."/>
            <person name="Chapman S.B."/>
            <person name="Chen Z."/>
            <person name="Freedman E."/>
            <person name="Gellesch M."/>
            <person name="Goldberg J."/>
            <person name="Griggs A."/>
            <person name="Gujja S."/>
            <person name="Heilman E.R."/>
            <person name="Heiman D."/>
            <person name="Howarth C."/>
            <person name="Mehta T."/>
            <person name="Neiman D."/>
            <person name="Pearson M."/>
            <person name="Roberts A."/>
            <person name="Saif S."/>
            <person name="Shea T."/>
            <person name="Shenoy N."/>
            <person name="Sisk P."/>
            <person name="Stolte C."/>
            <person name="Sykes S."/>
            <person name="White J."/>
            <person name="Yandava C."/>
            <person name="Haas B."/>
            <person name="Henn M.R."/>
            <person name="Nusbaum C."/>
            <person name="Birren B."/>
        </authorList>
    </citation>
    <scope>NUCLEOTIDE SEQUENCE [LARGE SCALE GENOMIC DNA]</scope>
</reference>